<dbReference type="Gene3D" id="2.120.10.30">
    <property type="entry name" value="TolB, C-terminal domain"/>
    <property type="match status" value="1"/>
</dbReference>
<dbReference type="AlphaFoldDB" id="A3ZZD0"/>
<accession>A3ZZD0</accession>
<dbReference type="EMBL" id="AANZ01000024">
    <property type="protein sequence ID" value="EAQ78093.1"/>
    <property type="molecule type" value="Genomic_DNA"/>
</dbReference>
<evidence type="ECO:0000313" key="2">
    <source>
        <dbReference type="Proteomes" id="UP000004358"/>
    </source>
</evidence>
<proteinExistence type="predicted"/>
<evidence type="ECO:0000313" key="1">
    <source>
        <dbReference type="EMBL" id="EAQ78093.1"/>
    </source>
</evidence>
<dbReference type="SUPFAM" id="SSF69304">
    <property type="entry name" value="Tricorn protease N-terminal domain"/>
    <property type="match status" value="1"/>
</dbReference>
<dbReference type="RefSeq" id="WP_002651664.1">
    <property type="nucleotide sequence ID" value="NZ_CH672376.1"/>
</dbReference>
<dbReference type="InterPro" id="IPR011042">
    <property type="entry name" value="6-blade_b-propeller_TolB-like"/>
</dbReference>
<protein>
    <submittedName>
        <fullName evidence="1">Uncharacterized protein</fullName>
    </submittedName>
</protein>
<name>A3ZZD0_9BACT</name>
<dbReference type="STRING" id="314230.DSM3645_18771"/>
<comment type="caution">
    <text evidence="1">The sequence shown here is derived from an EMBL/GenBank/DDBJ whole genome shotgun (WGS) entry which is preliminary data.</text>
</comment>
<organism evidence="1 2">
    <name type="scientific">Blastopirellula marina DSM 3645</name>
    <dbReference type="NCBI Taxonomy" id="314230"/>
    <lineage>
        <taxon>Bacteria</taxon>
        <taxon>Pseudomonadati</taxon>
        <taxon>Planctomycetota</taxon>
        <taxon>Planctomycetia</taxon>
        <taxon>Pirellulales</taxon>
        <taxon>Pirellulaceae</taxon>
        <taxon>Blastopirellula</taxon>
    </lineage>
</organism>
<dbReference type="OrthoDB" id="269409at2"/>
<sequence>MKSIRLFWLLTFLVTWSTAPKTPCLKGAEPPHIQDIVAAGRQTQERLATDTAAWTTVLELPNDLFAEVDTVRAADMEKQVIRLTKGDSRLEIAEIISREGLWYVTTKEGNFKYRPFEAPLSFPAAYFFLARSEIRMIVDEIDEAVNFAGVADNVATYRMPLPEANAQQIKSALKMIKDAETRSPDSVNQKMRDTKQMLEGTLNTGIEVKLDITNGVILKDGVFKKQVWFKNFRWVPASEDSQFDISQQQWTDRTQPLANQESLRDLITIANQPLWRPGTPDGDMNLLLLNIRTGDFRRLPYQHGVALGGCFSKDRSRVYLAGNLPLEGSMCLFEIDLLSGENIRIGGPELQSGMVLSCVLSPDDRYLAVLKQATGKGPLDFQIYIHDLETGETRPLGETMDTGFPSWLPDGKGIVLVTREYAALDKPSINTVCRMDLSGKITSLLQGSSPVMLMSESRIMYENNETDLWYSCDLDGKDVQMIGDGLKGYGFPTASPDGNQVIMMKFGGAEGPRPYLVEISSGQATPIPAGPGLWAYPAWR</sequence>
<gene>
    <name evidence="1" type="ORF">DSM3645_18771</name>
</gene>
<reference evidence="1 2" key="1">
    <citation type="submission" date="2006-02" db="EMBL/GenBank/DDBJ databases">
        <authorList>
            <person name="Amann R."/>
            <person name="Ferriera S."/>
            <person name="Johnson J."/>
            <person name="Kravitz S."/>
            <person name="Halpern A."/>
            <person name="Remington K."/>
            <person name="Beeson K."/>
            <person name="Tran B."/>
            <person name="Rogers Y.-H."/>
            <person name="Friedman R."/>
            <person name="Venter J.C."/>
        </authorList>
    </citation>
    <scope>NUCLEOTIDE SEQUENCE [LARGE SCALE GENOMIC DNA]</scope>
    <source>
        <strain evidence="1 2">DSM 3645</strain>
    </source>
</reference>
<dbReference type="HOGENOM" id="CLU_504045_0_0_0"/>
<dbReference type="Proteomes" id="UP000004358">
    <property type="component" value="Unassembled WGS sequence"/>
</dbReference>